<proteinExistence type="predicted"/>
<keyword evidence="1" id="KW-1185">Reference proteome</keyword>
<dbReference type="Proteomes" id="UP000095283">
    <property type="component" value="Unplaced"/>
</dbReference>
<accession>A0A1I7XDU2</accession>
<evidence type="ECO:0000313" key="2">
    <source>
        <dbReference type="WBParaSite" id="Hba_15877"/>
    </source>
</evidence>
<dbReference type="WBParaSite" id="Hba_15877">
    <property type="protein sequence ID" value="Hba_15877"/>
    <property type="gene ID" value="Hba_15877"/>
</dbReference>
<organism evidence="1 2">
    <name type="scientific">Heterorhabditis bacteriophora</name>
    <name type="common">Entomopathogenic nematode worm</name>
    <dbReference type="NCBI Taxonomy" id="37862"/>
    <lineage>
        <taxon>Eukaryota</taxon>
        <taxon>Metazoa</taxon>
        <taxon>Ecdysozoa</taxon>
        <taxon>Nematoda</taxon>
        <taxon>Chromadorea</taxon>
        <taxon>Rhabditida</taxon>
        <taxon>Rhabditina</taxon>
        <taxon>Rhabditomorpha</taxon>
        <taxon>Strongyloidea</taxon>
        <taxon>Heterorhabditidae</taxon>
        <taxon>Heterorhabditis</taxon>
    </lineage>
</organism>
<evidence type="ECO:0000313" key="1">
    <source>
        <dbReference type="Proteomes" id="UP000095283"/>
    </source>
</evidence>
<dbReference type="AlphaFoldDB" id="A0A1I7XDU2"/>
<protein>
    <submittedName>
        <fullName evidence="2">WS_DGAT_C domain-containing protein</fullName>
    </submittedName>
</protein>
<reference evidence="2" key="1">
    <citation type="submission" date="2016-11" db="UniProtKB">
        <authorList>
            <consortium name="WormBaseParasite"/>
        </authorList>
    </citation>
    <scope>IDENTIFICATION</scope>
</reference>
<name>A0A1I7XDU2_HETBA</name>
<sequence length="136" mass="15342">MIVYVYSDNLAFRSVNLLHISNDCILRRRLPIKNPNGYRMTVSTNQTPATVVHNKGRNLALRPAGLSRHRVYRVLFIPLAIHSNSLIVKPGFLDFEDRGHLNDLRVNSVSESLLVDLDAFCEERAKSFGNLISGLP</sequence>